<reference evidence="1 2" key="1">
    <citation type="submission" date="2022-12" db="EMBL/GenBank/DDBJ databases">
        <title>Chromosome-level genome assembly of true bugs.</title>
        <authorList>
            <person name="Ma L."/>
            <person name="Li H."/>
        </authorList>
    </citation>
    <scope>NUCLEOTIDE SEQUENCE [LARGE SCALE GENOMIC DNA]</scope>
    <source>
        <strain evidence="1">Lab_2022b</strain>
    </source>
</reference>
<dbReference type="EMBL" id="JAPXFL010000004">
    <property type="protein sequence ID" value="KAK9507749.1"/>
    <property type="molecule type" value="Genomic_DNA"/>
</dbReference>
<dbReference type="Proteomes" id="UP001461498">
    <property type="component" value="Unassembled WGS sequence"/>
</dbReference>
<dbReference type="AlphaFoldDB" id="A0AAW1DCF2"/>
<protein>
    <submittedName>
        <fullName evidence="1">Uncharacterized protein</fullName>
    </submittedName>
</protein>
<gene>
    <name evidence="1" type="ORF">O3M35_007533</name>
</gene>
<accession>A0AAW1DCF2</accession>
<organism evidence="1 2">
    <name type="scientific">Rhynocoris fuscipes</name>
    <dbReference type="NCBI Taxonomy" id="488301"/>
    <lineage>
        <taxon>Eukaryota</taxon>
        <taxon>Metazoa</taxon>
        <taxon>Ecdysozoa</taxon>
        <taxon>Arthropoda</taxon>
        <taxon>Hexapoda</taxon>
        <taxon>Insecta</taxon>
        <taxon>Pterygota</taxon>
        <taxon>Neoptera</taxon>
        <taxon>Paraneoptera</taxon>
        <taxon>Hemiptera</taxon>
        <taxon>Heteroptera</taxon>
        <taxon>Panheteroptera</taxon>
        <taxon>Cimicomorpha</taxon>
        <taxon>Reduviidae</taxon>
        <taxon>Harpactorinae</taxon>
        <taxon>Harpactorini</taxon>
        <taxon>Rhynocoris</taxon>
    </lineage>
</organism>
<comment type="caution">
    <text evidence="1">The sequence shown here is derived from an EMBL/GenBank/DDBJ whole genome shotgun (WGS) entry which is preliminary data.</text>
</comment>
<keyword evidence="2" id="KW-1185">Reference proteome</keyword>
<proteinExistence type="predicted"/>
<evidence type="ECO:0000313" key="2">
    <source>
        <dbReference type="Proteomes" id="UP001461498"/>
    </source>
</evidence>
<name>A0AAW1DCF2_9HEMI</name>
<evidence type="ECO:0000313" key="1">
    <source>
        <dbReference type="EMBL" id="KAK9507749.1"/>
    </source>
</evidence>
<sequence>MFILWSDKPNNSLNNLNLGSSMKLIQHIKEIQLETNIEEWCGTMCPNCLLRHEDEEGKYYERSEEIRLDG</sequence>